<evidence type="ECO:0000313" key="2">
    <source>
        <dbReference type="EMBL" id="PSL53958.1"/>
    </source>
</evidence>
<dbReference type="EMBL" id="PYAX01000007">
    <property type="protein sequence ID" value="PSL53958.1"/>
    <property type="molecule type" value="Genomic_DNA"/>
</dbReference>
<protein>
    <submittedName>
        <fullName evidence="2">Uncharacterized protein</fullName>
    </submittedName>
</protein>
<dbReference type="Proteomes" id="UP000241118">
    <property type="component" value="Unassembled WGS sequence"/>
</dbReference>
<feature type="region of interest" description="Disordered" evidence="1">
    <location>
        <begin position="230"/>
        <end position="275"/>
    </location>
</feature>
<name>A0A2P8I663_SACCR</name>
<accession>A0A2P8I663</accession>
<sequence length="333" mass="35895">MYGNTVTAPRLKRDGTPNHPTCPPTPPTRPPTNPPTRLPTRPPAPLTHLPACPTRLPRPPTRLAAPSRRAGHPTPRPRLAHNPRPAWPHDPLPTHDPLAPGTHWLPPPTSPRALPTRPARPGAVQPRPSTPPLRSRPSTPPPLRPRRPGPPRRPAAAAPRRPAPLLPTAPPLTPEPWPRRQSPRWLSPQPPGRGAHRAAADRSVALHARRLSTGHRPHPAAWESVRPARVRTHNRVTSRSARPTPGSGGSGTAAAAGRRARYDTRTPAAAPPRHCDARPCDGCQRCRTAAAAPSRLATARTRRKAERVVGLGHEFAGVPAGLRMGVIRCSSRT</sequence>
<reference evidence="2 3" key="1">
    <citation type="submission" date="2018-03" db="EMBL/GenBank/DDBJ databases">
        <title>Genomic Encyclopedia of Type Strains, Phase III (KMG-III): the genomes of soil and plant-associated and newly described type strains.</title>
        <authorList>
            <person name="Whitman W."/>
        </authorList>
    </citation>
    <scope>NUCLEOTIDE SEQUENCE [LARGE SCALE GENOMIC DNA]</scope>
    <source>
        <strain evidence="2 3">CGMCC 4.7097</strain>
    </source>
</reference>
<feature type="compositionally biased region" description="Low complexity" evidence="1">
    <location>
        <begin position="46"/>
        <end position="68"/>
    </location>
</feature>
<organism evidence="2 3">
    <name type="scientific">Saccharothrix carnea</name>
    <dbReference type="NCBI Taxonomy" id="1280637"/>
    <lineage>
        <taxon>Bacteria</taxon>
        <taxon>Bacillati</taxon>
        <taxon>Actinomycetota</taxon>
        <taxon>Actinomycetes</taxon>
        <taxon>Pseudonocardiales</taxon>
        <taxon>Pseudonocardiaceae</taxon>
        <taxon>Saccharothrix</taxon>
    </lineage>
</organism>
<keyword evidence="3" id="KW-1185">Reference proteome</keyword>
<evidence type="ECO:0000313" key="3">
    <source>
        <dbReference type="Proteomes" id="UP000241118"/>
    </source>
</evidence>
<proteinExistence type="predicted"/>
<feature type="compositionally biased region" description="Pro residues" evidence="1">
    <location>
        <begin position="20"/>
        <end position="45"/>
    </location>
</feature>
<evidence type="ECO:0000256" key="1">
    <source>
        <dbReference type="SAM" id="MobiDB-lite"/>
    </source>
</evidence>
<feature type="region of interest" description="Disordered" evidence="1">
    <location>
        <begin position="1"/>
        <end position="201"/>
    </location>
</feature>
<gene>
    <name evidence="2" type="ORF">B0I31_10712</name>
</gene>
<feature type="compositionally biased region" description="Pro residues" evidence="1">
    <location>
        <begin position="161"/>
        <end position="176"/>
    </location>
</feature>
<comment type="caution">
    <text evidence="2">The sequence shown here is derived from an EMBL/GenBank/DDBJ whole genome shotgun (WGS) entry which is preliminary data.</text>
</comment>
<dbReference type="AlphaFoldDB" id="A0A2P8I663"/>